<feature type="coiled-coil region" evidence="3">
    <location>
        <begin position="89"/>
        <end position="152"/>
    </location>
</feature>
<dbReference type="EMBL" id="JACEEZ010025812">
    <property type="protein sequence ID" value="KAG0697225.1"/>
    <property type="molecule type" value="Genomic_DNA"/>
</dbReference>
<evidence type="ECO:0000313" key="7">
    <source>
        <dbReference type="Proteomes" id="UP000770661"/>
    </source>
</evidence>
<protein>
    <recommendedName>
        <fullName evidence="5">CUB domain-containing protein</fullName>
    </recommendedName>
</protein>
<evidence type="ECO:0000256" key="3">
    <source>
        <dbReference type="SAM" id="Coils"/>
    </source>
</evidence>
<name>A0A8J8WNI8_CHIOP</name>
<accession>A0A8J8WNI8</accession>
<comment type="caution">
    <text evidence="2">Lacks conserved residue(s) required for the propagation of feature annotation.</text>
</comment>
<dbReference type="Proteomes" id="UP000770661">
    <property type="component" value="Unassembled WGS sequence"/>
</dbReference>
<feature type="domain" description="CUB" evidence="5">
    <location>
        <begin position="199"/>
        <end position="316"/>
    </location>
</feature>
<keyword evidence="7" id="KW-1185">Reference proteome</keyword>
<evidence type="ECO:0000256" key="4">
    <source>
        <dbReference type="SAM" id="SignalP"/>
    </source>
</evidence>
<feature type="signal peptide" evidence="4">
    <location>
        <begin position="1"/>
        <end position="30"/>
    </location>
</feature>
<evidence type="ECO:0000313" key="6">
    <source>
        <dbReference type="EMBL" id="KAG0697225.1"/>
    </source>
</evidence>
<dbReference type="InterPro" id="IPR000859">
    <property type="entry name" value="CUB_dom"/>
</dbReference>
<dbReference type="AlphaFoldDB" id="A0A8J8WNI8"/>
<keyword evidence="4" id="KW-0732">Signal</keyword>
<organism evidence="6 7">
    <name type="scientific">Chionoecetes opilio</name>
    <name type="common">Atlantic snow crab</name>
    <name type="synonym">Cancer opilio</name>
    <dbReference type="NCBI Taxonomy" id="41210"/>
    <lineage>
        <taxon>Eukaryota</taxon>
        <taxon>Metazoa</taxon>
        <taxon>Ecdysozoa</taxon>
        <taxon>Arthropoda</taxon>
        <taxon>Crustacea</taxon>
        <taxon>Multicrustacea</taxon>
        <taxon>Malacostraca</taxon>
        <taxon>Eumalacostraca</taxon>
        <taxon>Eucarida</taxon>
        <taxon>Decapoda</taxon>
        <taxon>Pleocyemata</taxon>
        <taxon>Brachyura</taxon>
        <taxon>Eubrachyura</taxon>
        <taxon>Majoidea</taxon>
        <taxon>Majidae</taxon>
        <taxon>Chionoecetes</taxon>
    </lineage>
</organism>
<comment type="caution">
    <text evidence="6">The sequence shown here is derived from an EMBL/GenBank/DDBJ whole genome shotgun (WGS) entry which is preliminary data.</text>
</comment>
<keyword evidence="3" id="KW-0175">Coiled coil</keyword>
<evidence type="ECO:0000256" key="1">
    <source>
        <dbReference type="ARBA" id="ARBA00023157"/>
    </source>
</evidence>
<evidence type="ECO:0000259" key="5">
    <source>
        <dbReference type="PROSITE" id="PS01180"/>
    </source>
</evidence>
<sequence>MIRQVHHSPPLCLLTVVVVVVVLQPRLASTESLLQSLTQEELVLSVIANQMAILRGMNESSSVCTSGGGDLSMQQLVMTKIQVLEERVNEQVMHMNEQGMNKMQALEERVNEQVMNMNEQGMNMNEQGMNMNEQVMDKMQALEERVDEQVMSKTAELEEKMALMVQEQEEVAKNAVRRYFADQEALQALLHKDLGVSSCNNHKVLHGGKGILKRSGAVTSNQQCSWDVTLPEGSHPVFSWSAFIMTCRRCVCGSVTLWVEDVAVAGPFCGDSTQNMSQTPVKGNKFRVEYKNGPTQVNSPSPIKRPSTFTLSFHAVIST</sequence>
<gene>
    <name evidence="6" type="ORF">GWK47_026371</name>
</gene>
<feature type="disulfide bond" evidence="2">
    <location>
        <begin position="252"/>
        <end position="269"/>
    </location>
</feature>
<dbReference type="OrthoDB" id="10630369at2759"/>
<evidence type="ECO:0000256" key="2">
    <source>
        <dbReference type="PROSITE-ProRule" id="PRU00059"/>
    </source>
</evidence>
<reference evidence="6" key="1">
    <citation type="submission" date="2020-07" db="EMBL/GenBank/DDBJ databases">
        <title>The High-quality genome of the commercially important snow crab, Chionoecetes opilio.</title>
        <authorList>
            <person name="Jeong J.-H."/>
            <person name="Ryu S."/>
        </authorList>
    </citation>
    <scope>NUCLEOTIDE SEQUENCE</scope>
    <source>
        <strain evidence="6">MADBK_172401_WGS</strain>
        <tissue evidence="6">Digestive gland</tissue>
    </source>
</reference>
<proteinExistence type="predicted"/>
<dbReference type="PROSITE" id="PS01180">
    <property type="entry name" value="CUB"/>
    <property type="match status" value="1"/>
</dbReference>
<feature type="chain" id="PRO_5035230070" description="CUB domain-containing protein" evidence="4">
    <location>
        <begin position="31"/>
        <end position="319"/>
    </location>
</feature>
<keyword evidence="1 2" id="KW-1015">Disulfide bond</keyword>